<reference evidence="7 8" key="1">
    <citation type="journal article" date="2024" name="Plant Biotechnol. J.">
        <title>Dendrobium thyrsiflorum genome and its molecular insights into genes involved in important horticultural traits.</title>
        <authorList>
            <person name="Chen B."/>
            <person name="Wang J.Y."/>
            <person name="Zheng P.J."/>
            <person name="Li K.L."/>
            <person name="Liang Y.M."/>
            <person name="Chen X.F."/>
            <person name="Zhang C."/>
            <person name="Zhao X."/>
            <person name="He X."/>
            <person name="Zhang G.Q."/>
            <person name="Liu Z.J."/>
            <person name="Xu Q."/>
        </authorList>
    </citation>
    <scope>NUCLEOTIDE SEQUENCE [LARGE SCALE GENOMIC DNA]</scope>
    <source>
        <strain evidence="7">GZMU011</strain>
    </source>
</reference>
<organism evidence="7 8">
    <name type="scientific">Dendrobium thyrsiflorum</name>
    <name type="common">Pinecone-like raceme dendrobium</name>
    <name type="synonym">Orchid</name>
    <dbReference type="NCBI Taxonomy" id="117978"/>
    <lineage>
        <taxon>Eukaryota</taxon>
        <taxon>Viridiplantae</taxon>
        <taxon>Streptophyta</taxon>
        <taxon>Embryophyta</taxon>
        <taxon>Tracheophyta</taxon>
        <taxon>Spermatophyta</taxon>
        <taxon>Magnoliopsida</taxon>
        <taxon>Liliopsida</taxon>
        <taxon>Asparagales</taxon>
        <taxon>Orchidaceae</taxon>
        <taxon>Epidendroideae</taxon>
        <taxon>Malaxideae</taxon>
        <taxon>Dendrobiinae</taxon>
        <taxon>Dendrobium</taxon>
    </lineage>
</organism>
<evidence type="ECO:0000256" key="4">
    <source>
        <dbReference type="ARBA" id="ARBA00023242"/>
    </source>
</evidence>
<keyword evidence="8" id="KW-1185">Reference proteome</keyword>
<feature type="compositionally biased region" description="Basic and acidic residues" evidence="5">
    <location>
        <begin position="1086"/>
        <end position="1096"/>
    </location>
</feature>
<feature type="region of interest" description="Disordered" evidence="5">
    <location>
        <begin position="953"/>
        <end position="981"/>
    </location>
</feature>
<feature type="domain" description="Pre-mRNA polyadenylation factor Fip1" evidence="6">
    <location>
        <begin position="189"/>
        <end position="227"/>
    </location>
</feature>
<name>A0ABD0UU90_DENTH</name>
<dbReference type="PANTHER" id="PTHR36884:SF4">
    <property type="entry name" value="FIP1[III]-LIKE PROTEIN"/>
    <property type="match status" value="1"/>
</dbReference>
<gene>
    <name evidence="7" type="ORF">M5K25_013789</name>
</gene>
<evidence type="ECO:0000259" key="6">
    <source>
        <dbReference type="Pfam" id="PF05182"/>
    </source>
</evidence>
<dbReference type="PANTHER" id="PTHR36884">
    <property type="entry name" value="FIP1[III]-LIKE PROTEIN"/>
    <property type="match status" value="1"/>
</dbReference>
<feature type="region of interest" description="Disordered" evidence="5">
    <location>
        <begin position="895"/>
        <end position="916"/>
    </location>
</feature>
<comment type="similarity">
    <text evidence="2">Belongs to the FIP1 family.</text>
</comment>
<dbReference type="GO" id="GO:0005634">
    <property type="term" value="C:nucleus"/>
    <property type="evidence" value="ECO:0007669"/>
    <property type="project" value="UniProtKB-SubCell"/>
</dbReference>
<dbReference type="EMBL" id="JANQDX010000011">
    <property type="protein sequence ID" value="KAL0916291.1"/>
    <property type="molecule type" value="Genomic_DNA"/>
</dbReference>
<feature type="region of interest" description="Disordered" evidence="5">
    <location>
        <begin position="449"/>
        <end position="468"/>
    </location>
</feature>
<keyword evidence="3" id="KW-0507">mRNA processing</keyword>
<evidence type="ECO:0000256" key="1">
    <source>
        <dbReference type="ARBA" id="ARBA00004123"/>
    </source>
</evidence>
<sequence length="1125" mass="126982">MEDLDDFGELYANLEDRLIVGVPTAEAEEEDMEERGAGYENGAMESVSSSDSEDDLQIVLNEEDYANKFPAQLLAEGRECEEDEGDDLVIVTGSDCTGKEPNWAEQVHSTDGLLHGKGDRGNAANGFRRNRATPCLAGSAVRVRKSLPGRSHCDHLTVQGNTFYASGFSNTFSNGYDFYLPRNGSIFNINVESLECKPWRFNGADITDYFNFGLDEEGWRIYCSQLVHFQQKKLPLHESSKPTGIMSGEVAQHGRDSGLEIPDYGENGRKGIKVVESGNGDRIPSVDVRRPRNRDSDVVIQITTGIAVEDVLVPIKNRTYLDDCGSKSELLLNSKNELCKSSSSVGTCARKSEGSNNSSECPLPYLKKLFDEKLDNMNCGRDCPSSGIALSKPDANISGHSCGPKSSDPNVSFEASRDEVNLEKVPIPECVYLNSDSLLQESVLSHCYSSSETGSDSKTDRASSGGHSPKSLLDLDYCQETTICRVVESKCSSDEEVASPLVHRQKIDGEHQTNETGTIVSHWDDEPDVRDHSSQGGKTSLKNIIKYNNEKEVNATAFSACSRYHDADPLPVRIREKRTAAREVNTRKNGCCNNRTRVQCNSRARNIVNRDYLQSSSRNISLYDKRGCHTSRIVDAHHMITRAHYNSMEAKDRHREGSFDDCRERSLDKNFGWCVPYLEEEDESFIDKYDRDSHSAGALRRLQEFDRDDKTMLVHSERSSRYAYNHQDSSIYEDGLHPRIYREAYDEDKRGWHEDDSHRNQVPSFFKPDRRYMCHSGHSHTRETFSQLRSKHGIVSSKKCHLYSRTGFNLDDDPFPAEVRKSCPDNSTYNENRKSSLALPGLIVKEEASIRHQDSNLSSRKRYTLDGTSQFLNGRVDERSFSELKIYDNHRHNRGGSKLTVRSCKDSDSLGRVGSPSDNFVKDRREFDSRGCRQAVSEHLKGWEVKTKERCWSSGGSSHLGTDIASFKESRNSNDNEGSSYYNMKMASNGIYPTSSKEGYNNCSKNKSSNKHHVTEEEIEELEEGQLVEESDHHETAEIKCCFDGRTPAKMNLTDPIQKNKLVGRYDRNHLLETMAKMEKRLERFKDPITLKKEPENCGNMQPVTTNEDAVKQQRPARKRRWGSS</sequence>
<evidence type="ECO:0000256" key="5">
    <source>
        <dbReference type="SAM" id="MobiDB-lite"/>
    </source>
</evidence>
<evidence type="ECO:0000256" key="3">
    <source>
        <dbReference type="ARBA" id="ARBA00022664"/>
    </source>
</evidence>
<protein>
    <recommendedName>
        <fullName evidence="6">Pre-mRNA polyadenylation factor Fip1 domain-containing protein</fullName>
    </recommendedName>
</protein>
<feature type="region of interest" description="Disordered" evidence="5">
    <location>
        <begin position="22"/>
        <end position="54"/>
    </location>
</feature>
<evidence type="ECO:0000256" key="2">
    <source>
        <dbReference type="ARBA" id="ARBA00007459"/>
    </source>
</evidence>
<evidence type="ECO:0000313" key="7">
    <source>
        <dbReference type="EMBL" id="KAL0916291.1"/>
    </source>
</evidence>
<dbReference type="InterPro" id="IPR007854">
    <property type="entry name" value="Fip1_dom"/>
</dbReference>
<dbReference type="GO" id="GO:0006397">
    <property type="term" value="P:mRNA processing"/>
    <property type="evidence" value="ECO:0007669"/>
    <property type="project" value="UniProtKB-KW"/>
</dbReference>
<feature type="region of interest" description="Disordered" evidence="5">
    <location>
        <begin position="998"/>
        <end position="1032"/>
    </location>
</feature>
<feature type="compositionally biased region" description="Basic residues" evidence="5">
    <location>
        <begin position="1115"/>
        <end position="1125"/>
    </location>
</feature>
<dbReference type="InterPro" id="IPR044976">
    <property type="entry name" value="FIPS5/FIPS3-like"/>
</dbReference>
<dbReference type="Proteomes" id="UP001552299">
    <property type="component" value="Unassembled WGS sequence"/>
</dbReference>
<evidence type="ECO:0000313" key="8">
    <source>
        <dbReference type="Proteomes" id="UP001552299"/>
    </source>
</evidence>
<comment type="subcellular location">
    <subcellularLocation>
        <location evidence="1">Nucleus</location>
    </subcellularLocation>
</comment>
<dbReference type="AlphaFoldDB" id="A0ABD0UU90"/>
<keyword evidence="4" id="KW-0539">Nucleus</keyword>
<feature type="compositionally biased region" description="Acidic residues" evidence="5">
    <location>
        <begin position="1017"/>
        <end position="1029"/>
    </location>
</feature>
<feature type="region of interest" description="Disordered" evidence="5">
    <location>
        <begin position="1086"/>
        <end position="1125"/>
    </location>
</feature>
<proteinExistence type="inferred from homology"/>
<feature type="compositionally biased region" description="Polar residues" evidence="5">
    <location>
        <begin position="1099"/>
        <end position="1108"/>
    </location>
</feature>
<accession>A0ABD0UU90</accession>
<comment type="caution">
    <text evidence="7">The sequence shown here is derived from an EMBL/GenBank/DDBJ whole genome shotgun (WGS) entry which is preliminary data.</text>
</comment>
<dbReference type="Pfam" id="PF05182">
    <property type="entry name" value="Fip1"/>
    <property type="match status" value="1"/>
</dbReference>